<organism evidence="1 2">
    <name type="scientific">Trifolium medium</name>
    <dbReference type="NCBI Taxonomy" id="97028"/>
    <lineage>
        <taxon>Eukaryota</taxon>
        <taxon>Viridiplantae</taxon>
        <taxon>Streptophyta</taxon>
        <taxon>Embryophyta</taxon>
        <taxon>Tracheophyta</taxon>
        <taxon>Spermatophyta</taxon>
        <taxon>Magnoliopsida</taxon>
        <taxon>eudicotyledons</taxon>
        <taxon>Gunneridae</taxon>
        <taxon>Pentapetalae</taxon>
        <taxon>rosids</taxon>
        <taxon>fabids</taxon>
        <taxon>Fabales</taxon>
        <taxon>Fabaceae</taxon>
        <taxon>Papilionoideae</taxon>
        <taxon>50 kb inversion clade</taxon>
        <taxon>NPAAA clade</taxon>
        <taxon>Hologalegina</taxon>
        <taxon>IRL clade</taxon>
        <taxon>Trifolieae</taxon>
        <taxon>Trifolium</taxon>
    </lineage>
</organism>
<dbReference type="EMBL" id="LXQA010490520">
    <property type="protein sequence ID" value="MCI55090.1"/>
    <property type="molecule type" value="Genomic_DNA"/>
</dbReference>
<protein>
    <submittedName>
        <fullName evidence="1">Uncharacterized protein</fullName>
    </submittedName>
</protein>
<reference evidence="1 2" key="1">
    <citation type="journal article" date="2018" name="Front. Plant Sci.">
        <title>Red Clover (Trifolium pratense) and Zigzag Clover (T. medium) - A Picture of Genomic Similarities and Differences.</title>
        <authorList>
            <person name="Dluhosova J."/>
            <person name="Istvanek J."/>
            <person name="Nedelnik J."/>
            <person name="Repkova J."/>
        </authorList>
    </citation>
    <scope>NUCLEOTIDE SEQUENCE [LARGE SCALE GENOMIC DNA]</scope>
    <source>
        <strain evidence="2">cv. 10/8</strain>
        <tissue evidence="1">Leaf</tissue>
    </source>
</reference>
<dbReference type="Proteomes" id="UP000265520">
    <property type="component" value="Unassembled WGS sequence"/>
</dbReference>
<comment type="caution">
    <text evidence="1">The sequence shown here is derived from an EMBL/GenBank/DDBJ whole genome shotgun (WGS) entry which is preliminary data.</text>
</comment>
<evidence type="ECO:0000313" key="2">
    <source>
        <dbReference type="Proteomes" id="UP000265520"/>
    </source>
</evidence>
<proteinExistence type="predicted"/>
<name>A0A392T4L8_9FABA</name>
<dbReference type="AlphaFoldDB" id="A0A392T4L8"/>
<sequence length="50" mass="5533">CWGDPVLAGRSTVAFLVRLLKPFQSRTPVVSVLASRRRSLRSGTNPPRRA</sequence>
<keyword evidence="2" id="KW-1185">Reference proteome</keyword>
<accession>A0A392T4L8</accession>
<evidence type="ECO:0000313" key="1">
    <source>
        <dbReference type="EMBL" id="MCI55090.1"/>
    </source>
</evidence>
<feature type="non-terminal residue" evidence="1">
    <location>
        <position position="1"/>
    </location>
</feature>